<organism evidence="4 5">
    <name type="scientific">Trichophyton equinum (strain ATCC MYA-4606 / CBS 127.97)</name>
    <name type="common">Horse ringworm fungus</name>
    <dbReference type="NCBI Taxonomy" id="559882"/>
    <lineage>
        <taxon>Eukaryota</taxon>
        <taxon>Fungi</taxon>
        <taxon>Dikarya</taxon>
        <taxon>Ascomycota</taxon>
        <taxon>Pezizomycotina</taxon>
        <taxon>Eurotiomycetes</taxon>
        <taxon>Eurotiomycetidae</taxon>
        <taxon>Onygenales</taxon>
        <taxon>Arthrodermataceae</taxon>
        <taxon>Trichophyton</taxon>
    </lineage>
</organism>
<dbReference type="PANTHER" id="PTHR43585">
    <property type="entry name" value="FUMIPYRROLE BIOSYNTHESIS PROTEIN C"/>
    <property type="match status" value="1"/>
</dbReference>
<sequence length="116" mass="12784">MFYLTYGKPVDGIVTFADTYWLYIAKVAQQFGLPTCAPEGFKIATNKYLTSEFVGHDAHRACSADDALDISYKHNLQYPLIVKPCDGWSSEGVSRVDSPEVLALAINPHMVLNTGP</sequence>
<evidence type="ECO:0000256" key="2">
    <source>
        <dbReference type="ARBA" id="ARBA00022741"/>
    </source>
</evidence>
<keyword evidence="3" id="KW-0067">ATP-binding</keyword>
<dbReference type="EMBL" id="DS995743">
    <property type="protein sequence ID" value="EGE05934.1"/>
    <property type="molecule type" value="Genomic_DNA"/>
</dbReference>
<dbReference type="PANTHER" id="PTHR43585:SF2">
    <property type="entry name" value="ATP-GRASP ENZYME FSQD"/>
    <property type="match status" value="1"/>
</dbReference>
<dbReference type="GO" id="GO:0016874">
    <property type="term" value="F:ligase activity"/>
    <property type="evidence" value="ECO:0007669"/>
    <property type="project" value="UniProtKB-KW"/>
</dbReference>
<dbReference type="SUPFAM" id="SSF56059">
    <property type="entry name" value="Glutathione synthetase ATP-binding domain-like"/>
    <property type="match status" value="1"/>
</dbReference>
<evidence type="ECO:0000313" key="5">
    <source>
        <dbReference type="Proteomes" id="UP000009169"/>
    </source>
</evidence>
<keyword evidence="1" id="KW-0436">Ligase</keyword>
<protein>
    <submittedName>
        <fullName evidence="4">Uncharacterized protein</fullName>
    </submittedName>
</protein>
<dbReference type="eggNOG" id="ENOG502QT0U">
    <property type="taxonomic scope" value="Eukaryota"/>
</dbReference>
<dbReference type="Gene3D" id="3.30.470.20">
    <property type="entry name" value="ATP-grasp fold, B domain"/>
    <property type="match status" value="1"/>
</dbReference>
<name>F2PVL6_TRIEC</name>
<proteinExistence type="predicted"/>
<reference evidence="5" key="1">
    <citation type="journal article" date="2012" name="MBio">
        <title>Comparative genome analysis of Trichophyton rubrum and related dermatophytes reveals candidate genes involved in infection.</title>
        <authorList>
            <person name="Martinez D.A."/>
            <person name="Oliver B.G."/>
            <person name="Graeser Y."/>
            <person name="Goldberg J.M."/>
            <person name="Li W."/>
            <person name="Martinez-Rossi N.M."/>
            <person name="Monod M."/>
            <person name="Shelest E."/>
            <person name="Barton R.C."/>
            <person name="Birch E."/>
            <person name="Brakhage A.A."/>
            <person name="Chen Z."/>
            <person name="Gurr S.J."/>
            <person name="Heiman D."/>
            <person name="Heitman J."/>
            <person name="Kosti I."/>
            <person name="Rossi A."/>
            <person name="Saif S."/>
            <person name="Samalova M."/>
            <person name="Saunders C.W."/>
            <person name="Shea T."/>
            <person name="Summerbell R.C."/>
            <person name="Xu J."/>
            <person name="Young S."/>
            <person name="Zeng Q."/>
            <person name="Birren B.W."/>
            <person name="Cuomo C.A."/>
            <person name="White T.C."/>
        </authorList>
    </citation>
    <scope>NUCLEOTIDE SEQUENCE [LARGE SCALE GENOMIC DNA]</scope>
    <source>
        <strain evidence="5">ATCC MYA-4606 / CBS 127.97</strain>
    </source>
</reference>
<evidence type="ECO:0000256" key="1">
    <source>
        <dbReference type="ARBA" id="ARBA00022598"/>
    </source>
</evidence>
<evidence type="ECO:0000256" key="3">
    <source>
        <dbReference type="ARBA" id="ARBA00022840"/>
    </source>
</evidence>
<keyword evidence="2" id="KW-0547">Nucleotide-binding</keyword>
<dbReference type="Proteomes" id="UP000009169">
    <property type="component" value="Unassembled WGS sequence"/>
</dbReference>
<dbReference type="VEuPathDB" id="FungiDB:TEQG_04941"/>
<accession>F2PVL6</accession>
<dbReference type="HOGENOM" id="CLU_2211833_0_0_1"/>
<dbReference type="InterPro" id="IPR052032">
    <property type="entry name" value="ATP-dep_AA_Ligase"/>
</dbReference>
<gene>
    <name evidence="4" type="ORF">TEQG_04941</name>
</gene>
<evidence type="ECO:0000313" key="4">
    <source>
        <dbReference type="EMBL" id="EGE05934.1"/>
    </source>
</evidence>
<dbReference type="GO" id="GO:0005524">
    <property type="term" value="F:ATP binding"/>
    <property type="evidence" value="ECO:0007669"/>
    <property type="project" value="UniProtKB-KW"/>
</dbReference>
<keyword evidence="5" id="KW-1185">Reference proteome</keyword>
<dbReference type="AlphaFoldDB" id="F2PVL6"/>